<dbReference type="NCBIfam" id="TIGR01129">
    <property type="entry name" value="secD"/>
    <property type="match status" value="1"/>
</dbReference>
<evidence type="ECO:0000256" key="9">
    <source>
        <dbReference type="SAM" id="Phobius"/>
    </source>
</evidence>
<dbReference type="Gene3D" id="3.30.1360.200">
    <property type="match status" value="1"/>
</dbReference>
<keyword evidence="4 9" id="KW-0812">Transmembrane</keyword>
<keyword evidence="5" id="KW-0653">Protein transport</keyword>
<dbReference type="InterPro" id="IPR000731">
    <property type="entry name" value="SSD"/>
</dbReference>
<evidence type="ECO:0000256" key="5">
    <source>
        <dbReference type="ARBA" id="ARBA00022927"/>
    </source>
</evidence>
<keyword evidence="6 9" id="KW-1133">Transmembrane helix</keyword>
<dbReference type="GO" id="GO:0015450">
    <property type="term" value="F:protein-transporting ATPase activity"/>
    <property type="evidence" value="ECO:0007669"/>
    <property type="project" value="InterPro"/>
</dbReference>
<evidence type="ECO:0000259" key="10">
    <source>
        <dbReference type="PROSITE" id="PS50156"/>
    </source>
</evidence>
<dbReference type="Pfam" id="PF02355">
    <property type="entry name" value="SecD_SecF_C"/>
    <property type="match status" value="1"/>
</dbReference>
<evidence type="ECO:0000256" key="7">
    <source>
        <dbReference type="ARBA" id="ARBA00023010"/>
    </source>
</evidence>
<evidence type="ECO:0000256" key="3">
    <source>
        <dbReference type="ARBA" id="ARBA00022475"/>
    </source>
</evidence>
<dbReference type="EMBL" id="CAEZYK010000015">
    <property type="protein sequence ID" value="CAB4718375.1"/>
    <property type="molecule type" value="Genomic_DNA"/>
</dbReference>
<dbReference type="InterPro" id="IPR005791">
    <property type="entry name" value="SecD"/>
</dbReference>
<feature type="transmembrane region" description="Helical" evidence="9">
    <location>
        <begin position="365"/>
        <end position="389"/>
    </location>
</feature>
<dbReference type="GO" id="GO:0006886">
    <property type="term" value="P:intracellular protein transport"/>
    <property type="evidence" value="ECO:0007669"/>
    <property type="project" value="InterPro"/>
</dbReference>
<name>A0A6J6RBH1_9ZZZZ</name>
<dbReference type="PROSITE" id="PS50156">
    <property type="entry name" value="SSD"/>
    <property type="match status" value="1"/>
</dbReference>
<dbReference type="Gene3D" id="3.30.70.3400">
    <property type="match status" value="1"/>
</dbReference>
<dbReference type="HAMAP" id="MF_01463_B">
    <property type="entry name" value="SecD_B"/>
    <property type="match status" value="1"/>
</dbReference>
<sequence length="494" mass="51822">MAASSPQRMRAYLVVIFLVVAVSFGAVIATDKKPILGLDLQGGISVVLAPVGDVRSESLDVAVEIIRSRVDSLGVAEPEISRQGDNIVVDLPGVKDRDKAIRLVGRTAELRFRPVLASVPSLSSTPTTTVAGSSPPLDESVIAAAVASCDSNQISAALTAGEIPTTKTSNDKRDNCVVLPSREQKSSRLLLGPAALTGKAVDSAKSQFSQGQGYAVTVKFNDAGATKFDALAAESYPKSSPQNEVAIVLDGKIQSAPAFQTDSFSGDVQITGNFSPSEASDLATIINYGALPVQLKRLTVQNVSPTLGQDQLDAGIAAGIIGLLLVSLYMLAFYRLLGLVVITGISLSFVFIYALVAYLGSSIGLTLTLAGVTGLIVSVGVTVDSYVVYFERLKDEVRSGRTIRSAVDVGFTRSFKTVVAADLVSLIGAAVLYFLAVGSVRGFAFFLGLSTVLDLVVAYFFMHPAVSLMARHPRLVAMRKVGIASGLDVVEVKS</sequence>
<dbReference type="InterPro" id="IPR022813">
    <property type="entry name" value="SecD/SecF_arch_bac"/>
</dbReference>
<gene>
    <name evidence="11" type="ORF">UFOPK2683_00428</name>
    <name evidence="12" type="ORF">UFOPK3605_01089</name>
</gene>
<keyword evidence="8 9" id="KW-0472">Membrane</keyword>
<accession>A0A6J6RBH1</accession>
<feature type="transmembrane region" description="Helical" evidence="9">
    <location>
        <begin position="314"/>
        <end position="332"/>
    </location>
</feature>
<evidence type="ECO:0000256" key="1">
    <source>
        <dbReference type="ARBA" id="ARBA00004651"/>
    </source>
</evidence>
<dbReference type="InterPro" id="IPR055344">
    <property type="entry name" value="SecD_SecF_C_bact"/>
</dbReference>
<dbReference type="Pfam" id="PF21760">
    <property type="entry name" value="SecD_1st"/>
    <property type="match status" value="1"/>
</dbReference>
<protein>
    <submittedName>
        <fullName evidence="11">Unannotated protein</fullName>
    </submittedName>
</protein>
<evidence type="ECO:0000256" key="2">
    <source>
        <dbReference type="ARBA" id="ARBA00022448"/>
    </source>
</evidence>
<reference evidence="11" key="1">
    <citation type="submission" date="2020-05" db="EMBL/GenBank/DDBJ databases">
        <authorList>
            <person name="Chiriac C."/>
            <person name="Salcher M."/>
            <person name="Ghai R."/>
            <person name="Kavagutti S V."/>
        </authorList>
    </citation>
    <scope>NUCLEOTIDE SEQUENCE</scope>
</reference>
<evidence type="ECO:0000313" key="12">
    <source>
        <dbReference type="EMBL" id="CAB4910727.1"/>
    </source>
</evidence>
<feature type="domain" description="SSD" evidence="10">
    <location>
        <begin position="337"/>
        <end position="468"/>
    </location>
</feature>
<dbReference type="Pfam" id="PF22599">
    <property type="entry name" value="SecDF_P1_head"/>
    <property type="match status" value="1"/>
</dbReference>
<dbReference type="EMBL" id="CAFBMM010000057">
    <property type="protein sequence ID" value="CAB4910727.1"/>
    <property type="molecule type" value="Genomic_DNA"/>
</dbReference>
<dbReference type="SUPFAM" id="SSF82866">
    <property type="entry name" value="Multidrug efflux transporter AcrB transmembrane domain"/>
    <property type="match status" value="1"/>
</dbReference>
<keyword evidence="2" id="KW-0813">Transport</keyword>
<comment type="subcellular location">
    <subcellularLocation>
        <location evidence="1">Cell membrane</location>
        <topology evidence="1">Multi-pass membrane protein</topology>
    </subcellularLocation>
</comment>
<dbReference type="InterPro" id="IPR048634">
    <property type="entry name" value="SecD_SecF_C"/>
</dbReference>
<keyword evidence="3" id="KW-1003">Cell membrane</keyword>
<evidence type="ECO:0000256" key="8">
    <source>
        <dbReference type="ARBA" id="ARBA00023136"/>
    </source>
</evidence>
<evidence type="ECO:0000313" key="11">
    <source>
        <dbReference type="EMBL" id="CAB4718375.1"/>
    </source>
</evidence>
<dbReference type="AlphaFoldDB" id="A0A6J6RBH1"/>
<organism evidence="11">
    <name type="scientific">freshwater metagenome</name>
    <dbReference type="NCBI Taxonomy" id="449393"/>
    <lineage>
        <taxon>unclassified sequences</taxon>
        <taxon>metagenomes</taxon>
        <taxon>ecological metagenomes</taxon>
    </lineage>
</organism>
<dbReference type="InterPro" id="IPR054384">
    <property type="entry name" value="SecDF_P1_head"/>
</dbReference>
<dbReference type="NCBIfam" id="TIGR00916">
    <property type="entry name" value="2A0604s01"/>
    <property type="match status" value="1"/>
</dbReference>
<evidence type="ECO:0000256" key="6">
    <source>
        <dbReference type="ARBA" id="ARBA00022989"/>
    </source>
</evidence>
<feature type="transmembrane region" description="Helical" evidence="9">
    <location>
        <begin position="418"/>
        <end position="436"/>
    </location>
</feature>
<dbReference type="GO" id="GO:0005886">
    <property type="term" value="C:plasma membrane"/>
    <property type="evidence" value="ECO:0007669"/>
    <property type="project" value="UniProtKB-SubCell"/>
</dbReference>
<feature type="transmembrane region" description="Helical" evidence="9">
    <location>
        <begin position="339"/>
        <end position="359"/>
    </location>
</feature>
<keyword evidence="7" id="KW-0811">Translocation</keyword>
<dbReference type="PANTHER" id="PTHR30081:SF1">
    <property type="entry name" value="PROTEIN TRANSLOCASE SUBUNIT SECD"/>
    <property type="match status" value="1"/>
</dbReference>
<dbReference type="InterPro" id="IPR048631">
    <property type="entry name" value="SecD_1st"/>
</dbReference>
<evidence type="ECO:0000256" key="4">
    <source>
        <dbReference type="ARBA" id="ARBA00022692"/>
    </source>
</evidence>
<dbReference type="PANTHER" id="PTHR30081">
    <property type="entry name" value="PROTEIN-EXPORT MEMBRANE PROTEIN SEC"/>
    <property type="match status" value="1"/>
</dbReference>
<dbReference type="Gene3D" id="1.20.1640.10">
    <property type="entry name" value="Multidrug efflux transporter AcrB transmembrane domain"/>
    <property type="match status" value="1"/>
</dbReference>
<proteinExistence type="inferred from homology"/>
<feature type="transmembrane region" description="Helical" evidence="9">
    <location>
        <begin position="442"/>
        <end position="462"/>
    </location>
</feature>